<dbReference type="EMBL" id="SNZB01000004">
    <property type="protein sequence ID" value="TDR19302.1"/>
    <property type="molecule type" value="Genomic_DNA"/>
</dbReference>
<dbReference type="AlphaFoldDB" id="A0A4R6XIK9"/>
<sequence>MKKQMNYLITFALLTFSAQLFAEEQDWVKRSNEIAYKILESGAKFAPEFSGQSGVDGYDEEIFDLKDNLVQRQLKNAEANLKMLHKHLSKEKDPRVKQDIEIMIQSVKDSIEATKVNDAKVLPYGNVIGLVFAGFNGQLDKQVPFERQKAALVRLKKYTGEAKGYEPLVELAKKRLTERMGEKGLIKPYKGEVEQDIQRSPVFIEGLSQVFAATDLTGYEDSLQLLQRQLSDYNVWVKENILPHTRENAMLPRELYELQLKNYGVNATPEELIKIGQVAFMNIRFEMMALAPLVAQKMGYETSDYREVMALLKEEQIHGDALMEEYAAVMRELDNIIKRHGLISLPNEPARARMATAAETAQQPAAHLDVPRLVGNTGEFPEFIVPKIEQNEDGSWPKNDYAFKAMMWTLSAHEARPGHEMQFTTMLRGGVSTARAMFAFNSANVEGWALYAEAISKEYMPLEGQLYSLQARLLRAARIWLDPMLNLGLITPAEAKRVLMEDVGEDDLNAQTEIDRYTFRSPAQATAYYYGYEKLLQLRASTELKLKDQFKQKDFHDFILKQGLLPPDLLSKVVMENFVNPLIQ</sequence>
<dbReference type="Proteomes" id="UP000295724">
    <property type="component" value="Unassembled WGS sequence"/>
</dbReference>
<accession>A0A4R6XIK9</accession>
<keyword evidence="3" id="KW-1185">Reference proteome</keyword>
<evidence type="ECO:0000313" key="3">
    <source>
        <dbReference type="Proteomes" id="UP000295724"/>
    </source>
</evidence>
<dbReference type="OrthoDB" id="9769898at2"/>
<proteinExistence type="predicted"/>
<protein>
    <submittedName>
        <fullName evidence="2">Uncharacterized protein DUF885</fullName>
    </submittedName>
</protein>
<gene>
    <name evidence="2" type="ORF">C8D91_1850</name>
</gene>
<dbReference type="RefSeq" id="WP_099020201.1">
    <property type="nucleotide sequence ID" value="NZ_NIHB01000007.1"/>
</dbReference>
<dbReference type="PANTHER" id="PTHR33361:SF2">
    <property type="entry name" value="DUF885 DOMAIN-CONTAINING PROTEIN"/>
    <property type="match status" value="1"/>
</dbReference>
<feature type="chain" id="PRO_5020439307" evidence="1">
    <location>
        <begin position="23"/>
        <end position="584"/>
    </location>
</feature>
<dbReference type="PANTHER" id="PTHR33361">
    <property type="entry name" value="GLR0591 PROTEIN"/>
    <property type="match status" value="1"/>
</dbReference>
<dbReference type="InterPro" id="IPR010281">
    <property type="entry name" value="DUF885"/>
</dbReference>
<dbReference type="Pfam" id="PF05960">
    <property type="entry name" value="DUF885"/>
    <property type="match status" value="1"/>
</dbReference>
<name>A0A4R6XIK9_9GAMM</name>
<comment type="caution">
    <text evidence="2">The sequence shown here is derived from an EMBL/GenBank/DDBJ whole genome shotgun (WGS) entry which is preliminary data.</text>
</comment>
<keyword evidence="1" id="KW-0732">Signal</keyword>
<evidence type="ECO:0000313" key="2">
    <source>
        <dbReference type="EMBL" id="TDR19302.1"/>
    </source>
</evidence>
<organism evidence="2 3">
    <name type="scientific">Marinicella litoralis</name>
    <dbReference type="NCBI Taxonomy" id="644220"/>
    <lineage>
        <taxon>Bacteria</taxon>
        <taxon>Pseudomonadati</taxon>
        <taxon>Pseudomonadota</taxon>
        <taxon>Gammaproteobacteria</taxon>
        <taxon>Lysobacterales</taxon>
        <taxon>Marinicellaceae</taxon>
        <taxon>Marinicella</taxon>
    </lineage>
</organism>
<evidence type="ECO:0000256" key="1">
    <source>
        <dbReference type="SAM" id="SignalP"/>
    </source>
</evidence>
<feature type="signal peptide" evidence="1">
    <location>
        <begin position="1"/>
        <end position="22"/>
    </location>
</feature>
<reference evidence="2 3" key="1">
    <citation type="submission" date="2019-03" db="EMBL/GenBank/DDBJ databases">
        <title>Genomic Encyclopedia of Type Strains, Phase IV (KMG-IV): sequencing the most valuable type-strain genomes for metagenomic binning, comparative biology and taxonomic classification.</title>
        <authorList>
            <person name="Goeker M."/>
        </authorList>
    </citation>
    <scope>NUCLEOTIDE SEQUENCE [LARGE SCALE GENOMIC DNA]</scope>
    <source>
        <strain evidence="2 3">DSM 25488</strain>
    </source>
</reference>